<keyword evidence="2" id="KW-1185">Reference proteome</keyword>
<sequence>MVDVDMEESQLQQSIQDSILHHESEFYERMASVCVQYDMRAELCEGSLDVESVSLGALEFTEDDELVLNFTGSVEVTYDWYAHYGCKDMCGGDQVNDRWEFNAVDSEISFSLEIQQERVDEL</sequence>
<dbReference type="EMBL" id="MKFT01000029">
    <property type="protein sequence ID" value="OHY90630.1"/>
    <property type="molecule type" value="Genomic_DNA"/>
</dbReference>
<evidence type="ECO:0000313" key="1">
    <source>
        <dbReference type="EMBL" id="OHY90630.1"/>
    </source>
</evidence>
<evidence type="ECO:0000313" key="2">
    <source>
        <dbReference type="Proteomes" id="UP000180133"/>
    </source>
</evidence>
<accession>A0ABX3D5B1</accession>
<organism evidence="1 2">
    <name type="scientific">Vibrio rotiferianus</name>
    <dbReference type="NCBI Taxonomy" id="190895"/>
    <lineage>
        <taxon>Bacteria</taxon>
        <taxon>Pseudomonadati</taxon>
        <taxon>Pseudomonadota</taxon>
        <taxon>Gammaproteobacteria</taxon>
        <taxon>Vibrionales</taxon>
        <taxon>Vibrionaceae</taxon>
        <taxon>Vibrio</taxon>
    </lineage>
</organism>
<name>A0ABX3D5B1_9VIBR</name>
<gene>
    <name evidence="1" type="ORF">BI375_22990</name>
</gene>
<comment type="caution">
    <text evidence="1">The sequence shown here is derived from an EMBL/GenBank/DDBJ whole genome shotgun (WGS) entry which is preliminary data.</text>
</comment>
<proteinExistence type="predicted"/>
<reference evidence="1 2" key="1">
    <citation type="submission" date="2016-09" db="EMBL/GenBank/DDBJ databases">
        <title>Isolation, identification and antibiotic sensitivity analysis of bacterial pathogen from juvenile Hippocampus erectus with tail-rotted disease.</title>
        <authorList>
            <person name="Yang Q."/>
        </authorList>
    </citation>
    <scope>NUCLEOTIDE SEQUENCE [LARGE SCALE GENOMIC DNA]</scope>
    <source>
        <strain evidence="1 2">HM-10</strain>
    </source>
</reference>
<protein>
    <submittedName>
        <fullName evidence="1">Uncharacterized protein</fullName>
    </submittedName>
</protein>
<dbReference type="Proteomes" id="UP000180133">
    <property type="component" value="Unassembled WGS sequence"/>
</dbReference>